<gene>
    <name evidence="3" type="ORF">SAMN02949497_3245</name>
</gene>
<dbReference type="GO" id="GO:0016817">
    <property type="term" value="F:hydrolase activity, acting on acid anhydrides"/>
    <property type="evidence" value="ECO:0007669"/>
    <property type="project" value="InterPro"/>
</dbReference>
<feature type="compositionally biased region" description="Basic and acidic residues" evidence="1">
    <location>
        <begin position="89"/>
        <end position="125"/>
    </location>
</feature>
<dbReference type="Pfam" id="PF08707">
    <property type="entry name" value="PriCT_2"/>
    <property type="match status" value="1"/>
</dbReference>
<sequence>MRRQIPTTPGNVRDALRHVSPSCDRATWFRVLAAIKDALGEDGREIADSWSQEGDSYSKTDFRDAWKSAKPGGKVTVATLWRTALDNGWKPDTEAHQETEAERLERERKRKARAEQAEKQEAEAAKKAAAKASALWKASAPAIPDHPYLARKLPGTIPPSTLRETTAEQAASILGYPPKSDGEPLAGRVLVVPVKIDGKLSTAELIDEQGCKTTIAGGLKSGGLWAAQSFPKGDGDGLTLAFGEGVGTVLSCREATKWPVFAALSSSNLPKVAEFLRNLYPKARLLALGDVGNGLKDAERAAKVAGAALAVPEFTPEEIEAFQHQHGKPPKDWNDLHVLAGLGAVAAQLGAAGDMGAVPQASGQPPDGHQGTTAAPVSPPAMDARRTGPVVDLIAEYAALQAYQTRIEEAGGDPGQLIYVLAPEIQASILRKATQTRLLKIIARKTDTNLESLRELVPGGGGDGPGRGRADPKFLPYRVIGHQLFLIDEQGQRPLCNFVATITEEVIYDNGLEEDCLFRIEGRLSDGTALPAIEVAASKYAGLSWVTAQWGARALVHAGNSIKDHLRTAIQGLSKDFGRRTVYGHTGWRLIDGRWGFLHGGGAISADGHRADIEVRAGEGNMRRYGFEAGGGDLVEVVRASLRLLDLAPNNLALGVALLAAVYRAPLGEAATIDHGLFLAGQTGSRKSEAAGVALAHFGRGFDARHFPANWDDSESDLEAKGHGAKDCLFVVDDFKPRGASSDVHKLHVKADRLIRAVGNQSGRGRRTSDMKQRAAFHPRGLVLATGEDIPRGASLRARMAVVELSLSDIDNTVLSELQESARVGRLETAMAGYLAWLAPIMDEHKTSLPAQLRAIRDRANTEGFTHSHPRAADIYASFIIGLDLFLDFAVHVGAADRAACASLFERCETTLKAMVSAQGDFQADQDEVAQFFGFLRSALNAGYCHFSDSLHQGAPAEHPSFWGWRVIPSTDEGVPAIEKPQGERVGWVDSTRVLLDGNAAFAAVQELAKATGENLPITQRTLWKRIHERGLLLDVQKEGGKLRLTPKRTIAGVSRRVYVMTRRTIEDLSV</sequence>
<dbReference type="OrthoDB" id="4296515at2"/>
<dbReference type="InterPro" id="IPR014819">
    <property type="entry name" value="PriCT_2"/>
</dbReference>
<dbReference type="AlphaFoldDB" id="A0A1Y6CYW9"/>
<organism evidence="3 4">
    <name type="scientific">Methylomagnum ishizawai</name>
    <dbReference type="NCBI Taxonomy" id="1760988"/>
    <lineage>
        <taxon>Bacteria</taxon>
        <taxon>Pseudomonadati</taxon>
        <taxon>Pseudomonadota</taxon>
        <taxon>Gammaproteobacteria</taxon>
        <taxon>Methylococcales</taxon>
        <taxon>Methylococcaceae</taxon>
        <taxon>Methylomagnum</taxon>
    </lineage>
</organism>
<keyword evidence="4" id="KW-1185">Reference proteome</keyword>
<dbReference type="Proteomes" id="UP000192923">
    <property type="component" value="Unassembled WGS sequence"/>
</dbReference>
<protein>
    <submittedName>
        <fullName evidence="3">Primase C terminal 2 (PriCT-2)</fullName>
    </submittedName>
</protein>
<dbReference type="RefSeq" id="WP_085214463.1">
    <property type="nucleotide sequence ID" value="NZ_FXAM01000001.1"/>
</dbReference>
<evidence type="ECO:0000259" key="2">
    <source>
        <dbReference type="Pfam" id="PF08707"/>
    </source>
</evidence>
<evidence type="ECO:0000313" key="3">
    <source>
        <dbReference type="EMBL" id="SMF95869.1"/>
    </source>
</evidence>
<dbReference type="EMBL" id="FXAM01000001">
    <property type="protein sequence ID" value="SMF95869.1"/>
    <property type="molecule type" value="Genomic_DNA"/>
</dbReference>
<accession>A0A1Y6CYW9</accession>
<evidence type="ECO:0000256" key="1">
    <source>
        <dbReference type="SAM" id="MobiDB-lite"/>
    </source>
</evidence>
<proteinExistence type="predicted"/>
<evidence type="ECO:0000313" key="4">
    <source>
        <dbReference type="Proteomes" id="UP000192923"/>
    </source>
</evidence>
<feature type="region of interest" description="Disordered" evidence="1">
    <location>
        <begin position="88"/>
        <end position="125"/>
    </location>
</feature>
<name>A0A1Y6CYW9_9GAMM</name>
<feature type="region of interest" description="Disordered" evidence="1">
    <location>
        <begin position="358"/>
        <end position="382"/>
    </location>
</feature>
<reference evidence="3 4" key="1">
    <citation type="submission" date="2016-12" db="EMBL/GenBank/DDBJ databases">
        <authorList>
            <person name="Song W.-J."/>
            <person name="Kurnit D.M."/>
        </authorList>
    </citation>
    <scope>NUCLEOTIDE SEQUENCE [LARGE SCALE GENOMIC DNA]</scope>
    <source>
        <strain evidence="3 4">175</strain>
    </source>
</reference>
<feature type="domain" description="Primase C-terminal 2" evidence="2">
    <location>
        <begin position="12"/>
        <end position="84"/>
    </location>
</feature>
<dbReference type="STRING" id="1760988.SAMN02949497_3245"/>